<feature type="compositionally biased region" description="Polar residues" evidence="2">
    <location>
        <begin position="448"/>
        <end position="458"/>
    </location>
</feature>
<organism evidence="3 4">
    <name type="scientific">Streptomyces indicus</name>
    <dbReference type="NCBI Taxonomy" id="417292"/>
    <lineage>
        <taxon>Bacteria</taxon>
        <taxon>Bacillati</taxon>
        <taxon>Actinomycetota</taxon>
        <taxon>Actinomycetes</taxon>
        <taxon>Kitasatosporales</taxon>
        <taxon>Streptomycetaceae</taxon>
        <taxon>Streptomyces</taxon>
    </lineage>
</organism>
<feature type="coiled-coil region" evidence="1">
    <location>
        <begin position="97"/>
        <end position="124"/>
    </location>
</feature>
<dbReference type="AlphaFoldDB" id="A0A1G9IU79"/>
<feature type="region of interest" description="Disordered" evidence="2">
    <location>
        <begin position="526"/>
        <end position="551"/>
    </location>
</feature>
<accession>A0A1G9IU79</accession>
<feature type="compositionally biased region" description="Polar residues" evidence="2">
    <location>
        <begin position="537"/>
        <end position="551"/>
    </location>
</feature>
<feature type="region of interest" description="Disordered" evidence="2">
    <location>
        <begin position="1"/>
        <end position="29"/>
    </location>
</feature>
<evidence type="ECO:0000256" key="1">
    <source>
        <dbReference type="SAM" id="Coils"/>
    </source>
</evidence>
<proteinExistence type="predicted"/>
<evidence type="ECO:0000256" key="2">
    <source>
        <dbReference type="SAM" id="MobiDB-lite"/>
    </source>
</evidence>
<sequence length="551" mass="59418">MDQTPRPILGTSPALPSSQPARIGPPPSAAPLAAGLPHVAGRCPACGHSSLFLGDGGYVTCSMRECPQPDAASTVLEREPADQPPTRAEWDSLTNEADRLRRDGIALRERADALDEEAKRLRSELDGVFLHKKNAELHDAIERVRNYLAGQTGALPEGYPVAVPAADVLAVLDDEQPAAPPAPADPGLRDRIRKAICAASGFEWDPTEPDEYGEHADAVLAILPAPADRAAVLAEVVAWLTKKAGEYRGTGGRQNLAVADAITTLASKVHRGAVRPDNLRGADADELRRLADEAQQTEARCTCQFIAEPWINMTHEADCPAREAQQTKPAEALVHVGWWCWRGEPGHLAATACRSDNVPLHTPAQWADDMRAAIQRITDGDDEAHATEQKWRVELYDPTAEAWAPGSSLPDLPAARARLALAQGHAPRWRDDGTPVQRRIVRETTTYTVEPDEQQQLSPEAEHNIASSGVDTPGCDCGHDGMGPGWHLSSCAWKSSRTVDEALGVSPPSLAELADADPEYREVLHTRGAELSAKRQAATTDNEAQQTEEGR</sequence>
<keyword evidence="4" id="KW-1185">Reference proteome</keyword>
<gene>
    <name evidence="3" type="ORF">SAMN05421806_12569</name>
</gene>
<dbReference type="EMBL" id="FNFF01000025">
    <property type="protein sequence ID" value="SDL28672.1"/>
    <property type="molecule type" value="Genomic_DNA"/>
</dbReference>
<dbReference type="Proteomes" id="UP000199155">
    <property type="component" value="Unassembled WGS sequence"/>
</dbReference>
<dbReference type="STRING" id="417292.SAMN05421806_12569"/>
<feature type="region of interest" description="Disordered" evidence="2">
    <location>
        <begin position="448"/>
        <end position="469"/>
    </location>
</feature>
<name>A0A1G9IU79_9ACTN</name>
<reference evidence="3 4" key="1">
    <citation type="submission" date="2016-10" db="EMBL/GenBank/DDBJ databases">
        <authorList>
            <person name="de Groot N.N."/>
        </authorList>
    </citation>
    <scope>NUCLEOTIDE SEQUENCE [LARGE SCALE GENOMIC DNA]</scope>
    <source>
        <strain evidence="3 4">CGMCC 4.5727</strain>
    </source>
</reference>
<protein>
    <submittedName>
        <fullName evidence="3">Uncharacterized protein</fullName>
    </submittedName>
</protein>
<evidence type="ECO:0000313" key="3">
    <source>
        <dbReference type="EMBL" id="SDL28672.1"/>
    </source>
</evidence>
<evidence type="ECO:0000313" key="4">
    <source>
        <dbReference type="Proteomes" id="UP000199155"/>
    </source>
</evidence>
<keyword evidence="1" id="KW-0175">Coiled coil</keyword>